<evidence type="ECO:0000313" key="2">
    <source>
        <dbReference type="EMBL" id="KAA9327308.1"/>
    </source>
</evidence>
<feature type="transmembrane region" description="Helical" evidence="1">
    <location>
        <begin position="291"/>
        <end position="311"/>
    </location>
</feature>
<feature type="transmembrane region" description="Helical" evidence="1">
    <location>
        <begin position="85"/>
        <end position="105"/>
    </location>
</feature>
<keyword evidence="3" id="KW-1185">Reference proteome</keyword>
<organism evidence="2 3">
    <name type="scientific">Adhaeribacter soli</name>
    <dbReference type="NCBI Taxonomy" id="2607655"/>
    <lineage>
        <taxon>Bacteria</taxon>
        <taxon>Pseudomonadati</taxon>
        <taxon>Bacteroidota</taxon>
        <taxon>Cytophagia</taxon>
        <taxon>Cytophagales</taxon>
        <taxon>Hymenobacteraceae</taxon>
        <taxon>Adhaeribacter</taxon>
    </lineage>
</organism>
<feature type="transmembrane region" description="Helical" evidence="1">
    <location>
        <begin position="21"/>
        <end position="40"/>
    </location>
</feature>
<feature type="transmembrane region" description="Helical" evidence="1">
    <location>
        <begin position="323"/>
        <end position="343"/>
    </location>
</feature>
<feature type="transmembrane region" description="Helical" evidence="1">
    <location>
        <begin position="223"/>
        <end position="244"/>
    </location>
</feature>
<gene>
    <name evidence="2" type="ORF">F0P94_15435</name>
</gene>
<feature type="transmembrane region" description="Helical" evidence="1">
    <location>
        <begin position="350"/>
        <end position="370"/>
    </location>
</feature>
<dbReference type="InterPro" id="IPR025291">
    <property type="entry name" value="DUF4153"/>
</dbReference>
<protein>
    <submittedName>
        <fullName evidence="2">DUF4153 domain-containing protein</fullName>
    </submittedName>
</protein>
<reference evidence="2 3" key="1">
    <citation type="submission" date="2019-09" db="EMBL/GenBank/DDBJ databases">
        <title>Genome sequence of Adhaeribacter sp. M2.</title>
        <authorList>
            <person name="Srinivasan S."/>
        </authorList>
    </citation>
    <scope>NUCLEOTIDE SEQUENCE [LARGE SCALE GENOMIC DNA]</scope>
    <source>
        <strain evidence="2 3">M2</strain>
    </source>
</reference>
<feature type="transmembrane region" description="Helical" evidence="1">
    <location>
        <begin position="111"/>
        <end position="131"/>
    </location>
</feature>
<dbReference type="Proteomes" id="UP000326570">
    <property type="component" value="Unassembled WGS sequence"/>
</dbReference>
<comment type="caution">
    <text evidence="2">The sequence shown here is derived from an EMBL/GenBank/DDBJ whole genome shotgun (WGS) entry which is preliminary data.</text>
</comment>
<evidence type="ECO:0000256" key="1">
    <source>
        <dbReference type="SAM" id="Phobius"/>
    </source>
</evidence>
<sequence>MFGNNLSLQQAAQGAEATFRRFPLTLLSALIGTAVCYQLVELADSGGEAHQYWWKLLWFAWLGLILFFDLEIITERYGLDPKKSGIVFLTGLAALIGYYFLLPAVLAERQYIQLFLFSLSLHLLASVAAYLNPRTENGFWQFNEKLFIRFLTATLYTSVLYLGLCIAILAITKLFQVNLGDKVYVWLFLFLAGVFHPWFFLAGVPRNLQALEPEITYPKGLKVFTQFVLLPLVSVYLLILYGYLLKIIFLWNWPRGWVSSLVLSFSVVGIFSLLLIYPLRNTEGNTWIRTYARWFYRALFPLLLLFALAIWRRVSDYGITEERYFVILLAAWLLIVAVYFLLSRSKNIKFIPLTLCLLAFFSAFGPWGAFSVSERSQTNRLKYYFQKNAMLSGGKLRPAPKKVTLEDAREISSILEYLDEKHDLQSIRPWFNPKIDSIYAQYYPDRRYEHSQVDDLIRALQLERSLYYFPEDSTTVVSQAENSPPVPILKEFKFYGSEYAPVRTSGFDYLVSLRFYANGDNRQAFNLGTHRLEISSQPDPNEITPRLQFKWNQQDSSSLDLRPILRNLLKENATQPADQLLTAEANIGKVRLSLYFKTTKGILRDNKPELSELEFRVLVELPEGSISELRHNQ</sequence>
<dbReference type="EMBL" id="VTWT01000009">
    <property type="protein sequence ID" value="KAA9327308.1"/>
    <property type="molecule type" value="Genomic_DNA"/>
</dbReference>
<feature type="transmembrane region" description="Helical" evidence="1">
    <location>
        <begin position="183"/>
        <end position="202"/>
    </location>
</feature>
<name>A0A5N1ILT1_9BACT</name>
<feature type="transmembrane region" description="Helical" evidence="1">
    <location>
        <begin position="52"/>
        <end position="73"/>
    </location>
</feature>
<dbReference type="RefSeq" id="WP_150904812.1">
    <property type="nucleotide sequence ID" value="NZ_VTWT01000009.1"/>
</dbReference>
<keyword evidence="1" id="KW-0472">Membrane</keyword>
<dbReference type="Pfam" id="PF13687">
    <property type="entry name" value="DUF4153"/>
    <property type="match status" value="1"/>
</dbReference>
<proteinExistence type="predicted"/>
<evidence type="ECO:0000313" key="3">
    <source>
        <dbReference type="Proteomes" id="UP000326570"/>
    </source>
</evidence>
<feature type="transmembrane region" description="Helical" evidence="1">
    <location>
        <begin position="256"/>
        <end position="279"/>
    </location>
</feature>
<keyword evidence="1" id="KW-1133">Transmembrane helix</keyword>
<dbReference type="AlphaFoldDB" id="A0A5N1ILT1"/>
<feature type="transmembrane region" description="Helical" evidence="1">
    <location>
        <begin position="151"/>
        <end position="171"/>
    </location>
</feature>
<accession>A0A5N1ILT1</accession>
<keyword evidence="1" id="KW-0812">Transmembrane</keyword>